<evidence type="ECO:0000259" key="6">
    <source>
        <dbReference type="PROSITE" id="PS50949"/>
    </source>
</evidence>
<gene>
    <name evidence="7" type="ORF">L0661_23530</name>
</gene>
<keyword evidence="7" id="KW-0808">Transferase</keyword>
<evidence type="ECO:0000256" key="4">
    <source>
        <dbReference type="ARBA" id="ARBA00023125"/>
    </source>
</evidence>
<dbReference type="PANTHER" id="PTHR46577:SF2">
    <property type="entry name" value="TRANSCRIPTIONAL REGULATORY PROTEIN"/>
    <property type="match status" value="1"/>
</dbReference>
<dbReference type="InterPro" id="IPR000524">
    <property type="entry name" value="Tscrpt_reg_HTH_GntR"/>
</dbReference>
<protein>
    <submittedName>
        <fullName evidence="7">PLP-dependent aminotransferase family protein</fullName>
    </submittedName>
</protein>
<evidence type="ECO:0000256" key="1">
    <source>
        <dbReference type="ARBA" id="ARBA00005384"/>
    </source>
</evidence>
<dbReference type="PANTHER" id="PTHR46577">
    <property type="entry name" value="HTH-TYPE TRANSCRIPTIONAL REGULATORY PROTEIN GABR"/>
    <property type="match status" value="1"/>
</dbReference>
<dbReference type="Pfam" id="PF00392">
    <property type="entry name" value="GntR"/>
    <property type="match status" value="1"/>
</dbReference>
<dbReference type="CDD" id="cd00609">
    <property type="entry name" value="AAT_like"/>
    <property type="match status" value="1"/>
</dbReference>
<dbReference type="AlphaFoldDB" id="A0A9X1TVI1"/>
<comment type="caution">
    <text evidence="7">The sequence shown here is derived from an EMBL/GenBank/DDBJ whole genome shotgun (WGS) entry which is preliminary data.</text>
</comment>
<evidence type="ECO:0000313" key="8">
    <source>
        <dbReference type="Proteomes" id="UP001139411"/>
    </source>
</evidence>
<comment type="similarity">
    <text evidence="1">In the C-terminal section; belongs to the class-I pyridoxal-phosphate-dependent aminotransferase family.</text>
</comment>
<dbReference type="Gene3D" id="1.10.10.10">
    <property type="entry name" value="Winged helix-like DNA-binding domain superfamily/Winged helix DNA-binding domain"/>
    <property type="match status" value="1"/>
</dbReference>
<dbReference type="InterPro" id="IPR004839">
    <property type="entry name" value="Aminotransferase_I/II_large"/>
</dbReference>
<dbReference type="GO" id="GO:0003677">
    <property type="term" value="F:DNA binding"/>
    <property type="evidence" value="ECO:0007669"/>
    <property type="project" value="UniProtKB-KW"/>
</dbReference>
<name>A0A9X1TVI1_9BACT</name>
<dbReference type="GO" id="GO:0003700">
    <property type="term" value="F:DNA-binding transcription factor activity"/>
    <property type="evidence" value="ECO:0007669"/>
    <property type="project" value="InterPro"/>
</dbReference>
<accession>A0A9X1TVI1</accession>
<keyword evidence="7" id="KW-0032">Aminotransferase</keyword>
<reference evidence="7" key="1">
    <citation type="submission" date="2022-01" db="EMBL/GenBank/DDBJ databases">
        <title>Novel species in genus Dyadobacter.</title>
        <authorList>
            <person name="Ma C."/>
        </authorList>
    </citation>
    <scope>NUCLEOTIDE SEQUENCE</scope>
    <source>
        <strain evidence="7">CY357</strain>
    </source>
</reference>
<dbReference type="GO" id="GO:0030170">
    <property type="term" value="F:pyridoxal phosphate binding"/>
    <property type="evidence" value="ECO:0007669"/>
    <property type="project" value="InterPro"/>
</dbReference>
<dbReference type="InterPro" id="IPR036390">
    <property type="entry name" value="WH_DNA-bd_sf"/>
</dbReference>
<evidence type="ECO:0000256" key="3">
    <source>
        <dbReference type="ARBA" id="ARBA00023015"/>
    </source>
</evidence>
<feature type="domain" description="HTH gntR-type" evidence="6">
    <location>
        <begin position="32"/>
        <end position="100"/>
    </location>
</feature>
<dbReference type="Proteomes" id="UP001139411">
    <property type="component" value="Unassembled WGS sequence"/>
</dbReference>
<dbReference type="EMBL" id="JAKFFV010000019">
    <property type="protein sequence ID" value="MCF2501310.1"/>
    <property type="molecule type" value="Genomic_DNA"/>
</dbReference>
<keyword evidence="3" id="KW-0805">Transcription regulation</keyword>
<dbReference type="GO" id="GO:0008483">
    <property type="term" value="F:transaminase activity"/>
    <property type="evidence" value="ECO:0007669"/>
    <property type="project" value="UniProtKB-KW"/>
</dbReference>
<evidence type="ECO:0000256" key="5">
    <source>
        <dbReference type="ARBA" id="ARBA00023163"/>
    </source>
</evidence>
<organism evidence="7 8">
    <name type="scientific">Dyadobacter chenhuakuii</name>
    <dbReference type="NCBI Taxonomy" id="2909339"/>
    <lineage>
        <taxon>Bacteria</taxon>
        <taxon>Pseudomonadati</taxon>
        <taxon>Bacteroidota</taxon>
        <taxon>Cytophagia</taxon>
        <taxon>Cytophagales</taxon>
        <taxon>Spirosomataceae</taxon>
        <taxon>Dyadobacter</taxon>
    </lineage>
</organism>
<dbReference type="InterPro" id="IPR036388">
    <property type="entry name" value="WH-like_DNA-bd_sf"/>
</dbReference>
<keyword evidence="2" id="KW-0663">Pyridoxal phosphate</keyword>
<keyword evidence="5" id="KW-0804">Transcription</keyword>
<dbReference type="SUPFAM" id="SSF53383">
    <property type="entry name" value="PLP-dependent transferases"/>
    <property type="match status" value="1"/>
</dbReference>
<dbReference type="InterPro" id="IPR015424">
    <property type="entry name" value="PyrdxlP-dep_Trfase"/>
</dbReference>
<dbReference type="SMART" id="SM00345">
    <property type="entry name" value="HTH_GNTR"/>
    <property type="match status" value="1"/>
</dbReference>
<sequence length="506" mass="57519">MIFVPETNAGAQTPMSMLPFKTLIKIDRTGHPAVYIQLANGLINLIRDGKIIPGTFLPGTREMARIIQIHRKTVINAYDELATQGWIESLPQKGFRVVPDLPVVKPRTYHPKSNFSQPISLTEDLLQLPVLVRPGWVSEPTDGAIIVDDGFPDPLLSPHESFLQQYRQLLRSKEQYQISLHIDRGGVPHLKSATSTFLNRSRGLNITDEHLIITRGAQMAIYMAAALLIRPGDNIVVSDPSYFIADFIFQKLGAVIHRVAVDQEGMDVNQLEDLLKTKQFRMLYVIPHHHHPTTVTMSSSRRIQLLNVIKQYELWTIEDDYDYDFHYRNSPILPLASADHGGRIIYIGSYTKLLGPSFRIGYMVAEKHFINQAIRFKRLIDIRGDFMMESALANLIENGELGRHIRRSKKIYADRLESASKLIADTFAESIYFEKPQGGMALWLRFDNRYPLAQILVKASARNLHFQGSAYFEGHIANLNSLRFGFASLSEDRMGQAISIMRDILR</sequence>
<dbReference type="PROSITE" id="PS50949">
    <property type="entry name" value="HTH_GNTR"/>
    <property type="match status" value="1"/>
</dbReference>
<dbReference type="SUPFAM" id="SSF46785">
    <property type="entry name" value="Winged helix' DNA-binding domain"/>
    <property type="match status" value="1"/>
</dbReference>
<keyword evidence="4" id="KW-0238">DNA-binding</keyword>
<evidence type="ECO:0000313" key="7">
    <source>
        <dbReference type="EMBL" id="MCF2501310.1"/>
    </source>
</evidence>
<dbReference type="InterPro" id="IPR051446">
    <property type="entry name" value="HTH_trans_reg/aminotransferase"/>
</dbReference>
<dbReference type="Pfam" id="PF00155">
    <property type="entry name" value="Aminotran_1_2"/>
    <property type="match status" value="1"/>
</dbReference>
<evidence type="ECO:0000256" key="2">
    <source>
        <dbReference type="ARBA" id="ARBA00022898"/>
    </source>
</evidence>
<proteinExistence type="inferred from homology"/>
<dbReference type="InterPro" id="IPR015421">
    <property type="entry name" value="PyrdxlP-dep_Trfase_major"/>
</dbReference>
<dbReference type="CDD" id="cd07377">
    <property type="entry name" value="WHTH_GntR"/>
    <property type="match status" value="1"/>
</dbReference>
<dbReference type="Gene3D" id="3.40.640.10">
    <property type="entry name" value="Type I PLP-dependent aspartate aminotransferase-like (Major domain)"/>
    <property type="match status" value="1"/>
</dbReference>